<reference evidence="3" key="1">
    <citation type="submission" date="2015-07" db="EMBL/GenBank/DDBJ databases">
        <title>Genome sequencing project for genomic taxonomy and phylogenomics of Bacillus-like bacteria.</title>
        <authorList>
            <person name="Liu B."/>
            <person name="Wang J."/>
            <person name="Zhu Y."/>
            <person name="Liu G."/>
            <person name="Chen Q."/>
            <person name="Chen Z."/>
            <person name="Lan J."/>
            <person name="Che J."/>
            <person name="Ge C."/>
            <person name="Shi H."/>
            <person name="Pan Z."/>
            <person name="Liu X."/>
        </authorList>
    </citation>
    <scope>NUCLEOTIDE SEQUENCE [LARGE SCALE GENOMIC DNA]</scope>
    <source>
        <strain evidence="3">DSM 9887</strain>
    </source>
</reference>
<reference evidence="2" key="2">
    <citation type="submission" date="2015-07" db="EMBL/GenBank/DDBJ databases">
        <title>MeaNS - Measles Nucleotide Surveillance Program.</title>
        <authorList>
            <person name="Tran T."/>
            <person name="Druce J."/>
        </authorList>
    </citation>
    <scope>NUCLEOTIDE SEQUENCE</scope>
    <source>
        <strain evidence="2">DSM 9887</strain>
    </source>
</reference>
<evidence type="ECO:0000313" key="4">
    <source>
        <dbReference type="Proteomes" id="UP000319578"/>
    </source>
</evidence>
<evidence type="ECO:0000313" key="2">
    <source>
        <dbReference type="EMBL" id="KNB70437.1"/>
    </source>
</evidence>
<dbReference type="AlphaFoldDB" id="A0A0K9YP64"/>
<reference evidence="1 4" key="3">
    <citation type="submission" date="2019-06" db="EMBL/GenBank/DDBJ databases">
        <title>Whole genome shotgun sequence of Brevibacillus reuszeri NBRC 15719.</title>
        <authorList>
            <person name="Hosoyama A."/>
            <person name="Uohara A."/>
            <person name="Ohji S."/>
            <person name="Ichikawa N."/>
        </authorList>
    </citation>
    <scope>NUCLEOTIDE SEQUENCE [LARGE SCALE GENOMIC DNA]</scope>
    <source>
        <strain evidence="1 4">NBRC 15719</strain>
    </source>
</reference>
<dbReference type="Proteomes" id="UP000319578">
    <property type="component" value="Unassembled WGS sequence"/>
</dbReference>
<dbReference type="PATRIC" id="fig|54915.3.peg.2234"/>
<organism evidence="2 3">
    <name type="scientific">Brevibacillus reuszeri</name>
    <dbReference type="NCBI Taxonomy" id="54915"/>
    <lineage>
        <taxon>Bacteria</taxon>
        <taxon>Bacillati</taxon>
        <taxon>Bacillota</taxon>
        <taxon>Bacilli</taxon>
        <taxon>Bacillales</taxon>
        <taxon>Paenibacillaceae</taxon>
        <taxon>Brevibacillus</taxon>
    </lineage>
</organism>
<protein>
    <submittedName>
        <fullName evidence="2">Uncharacterized protein</fullName>
    </submittedName>
</protein>
<evidence type="ECO:0000313" key="3">
    <source>
        <dbReference type="Proteomes" id="UP000036834"/>
    </source>
</evidence>
<dbReference type="Proteomes" id="UP000036834">
    <property type="component" value="Unassembled WGS sequence"/>
</dbReference>
<evidence type="ECO:0000313" key="1">
    <source>
        <dbReference type="EMBL" id="GED71853.1"/>
    </source>
</evidence>
<sequence>MKNWPTAFLDPEKLKQRLLACSALDIILCSEDWLRRFQFYPHWDEGVAMASISNGAGDDMFVLFTPEGVLVKGFDHESEMSPHAREDFEVWPGIYEQVPASLLSHLEDEAFTKDDVTFCLWREPGDTVWKTGDIHNPQQLDDGSGFLLGMIYDLAEDYVEWAEDYYEMELSLDAVTHIYRSLFMSETIILELNPERNVESAVKELEEIGILVQRQSQG</sequence>
<dbReference type="EMBL" id="BJON01000023">
    <property type="protein sequence ID" value="GED71853.1"/>
    <property type="molecule type" value="Genomic_DNA"/>
</dbReference>
<name>A0A0K9YP64_9BACL</name>
<dbReference type="STRING" id="54915.ADS79_16015"/>
<dbReference type="OrthoDB" id="361945at2"/>
<comment type="caution">
    <text evidence="2">The sequence shown here is derived from an EMBL/GenBank/DDBJ whole genome shotgun (WGS) entry which is preliminary data.</text>
</comment>
<accession>A0A0K9YP64</accession>
<dbReference type="RefSeq" id="WP_049739421.1">
    <property type="nucleotide sequence ID" value="NZ_BJON01000023.1"/>
</dbReference>
<proteinExistence type="predicted"/>
<dbReference type="EMBL" id="LGIQ01000009">
    <property type="protein sequence ID" value="KNB70437.1"/>
    <property type="molecule type" value="Genomic_DNA"/>
</dbReference>
<gene>
    <name evidence="2" type="ORF">ADS79_16015</name>
    <name evidence="1" type="ORF">BRE01_55550</name>
</gene>
<keyword evidence="4" id="KW-1185">Reference proteome</keyword>